<accession>A0A1C6HBW8</accession>
<sequence length="290" mass="32453">MKYQKVLARQWQVQVDAHIEPAADLWRLCQLVWQLDQQLEALPQVLQGQESVWVYWPGGCADCDDLLSQYDLAAALISQHYPLRFCGSTDWGEPADISATWAPDWHGISYQTRTVTGQDFDTLCDICLCIAVPDRVAGQQIASMLMGIRPGCDLLALPRTPFLEEELGSCGPRDTDSYFRYLPLCDGAGTENWQQALSVLQRQELWLAFLQDGDDPAEFGWALAALGDSCPDFGWYLALTTAMDRAGVYTQTDGKTGFHLYRGGQRLALDYQRGTDAQRFLLRALFPIAG</sequence>
<organism evidence="1">
    <name type="scientific">uncultured Anaerotruncus sp</name>
    <dbReference type="NCBI Taxonomy" id="905011"/>
    <lineage>
        <taxon>Bacteria</taxon>
        <taxon>Bacillati</taxon>
        <taxon>Bacillota</taxon>
        <taxon>Clostridia</taxon>
        <taxon>Eubacteriales</taxon>
        <taxon>Oscillospiraceae</taxon>
        <taxon>Anaerotruncus</taxon>
        <taxon>environmental samples</taxon>
    </lineage>
</organism>
<proteinExistence type="predicted"/>
<reference evidence="1" key="1">
    <citation type="submission" date="2015-09" db="EMBL/GenBank/DDBJ databases">
        <authorList>
            <consortium name="Pathogen Informatics"/>
        </authorList>
    </citation>
    <scope>NUCLEOTIDE SEQUENCE</scope>
    <source>
        <strain evidence="1">2789STDY5834896</strain>
    </source>
</reference>
<dbReference type="EMBL" id="FMHG01000001">
    <property type="protein sequence ID" value="SCJ54967.1"/>
    <property type="molecule type" value="Genomic_DNA"/>
</dbReference>
<dbReference type="AlphaFoldDB" id="A0A1C6HBW8"/>
<gene>
    <name evidence="1" type="ORF">SAMEA3545359_00773</name>
</gene>
<protein>
    <submittedName>
        <fullName evidence="1">Uncharacterized protein</fullName>
    </submittedName>
</protein>
<name>A0A1C6HBW8_9FIRM</name>
<evidence type="ECO:0000313" key="1">
    <source>
        <dbReference type="EMBL" id="SCJ54967.1"/>
    </source>
</evidence>